<evidence type="ECO:0000256" key="3">
    <source>
        <dbReference type="ARBA" id="ARBA00022448"/>
    </source>
</evidence>
<evidence type="ECO:0000256" key="10">
    <source>
        <dbReference type="SAM" id="MobiDB-lite"/>
    </source>
</evidence>
<dbReference type="Proteomes" id="UP001281410">
    <property type="component" value="Unassembled WGS sequence"/>
</dbReference>
<evidence type="ECO:0000256" key="7">
    <source>
        <dbReference type="ARBA" id="ARBA00022737"/>
    </source>
</evidence>
<dbReference type="GO" id="GO:0051119">
    <property type="term" value="F:sugar transmembrane transporter activity"/>
    <property type="evidence" value="ECO:0007669"/>
    <property type="project" value="InterPro"/>
</dbReference>
<proteinExistence type="inferred from homology"/>
<keyword evidence="9 11" id="KW-0472">Membrane</keyword>
<dbReference type="PANTHER" id="PTHR10791">
    <property type="entry name" value="RAG1-ACTIVATING PROTEIN 1"/>
    <property type="match status" value="1"/>
</dbReference>
<comment type="subcellular location">
    <subcellularLocation>
        <location evidence="1">Cell membrane</location>
        <topology evidence="1">Multi-pass membrane protein</topology>
    </subcellularLocation>
</comment>
<dbReference type="InterPro" id="IPR047664">
    <property type="entry name" value="SWEET"/>
</dbReference>
<evidence type="ECO:0000256" key="8">
    <source>
        <dbReference type="ARBA" id="ARBA00022989"/>
    </source>
</evidence>
<evidence type="ECO:0000256" key="9">
    <source>
        <dbReference type="ARBA" id="ARBA00023136"/>
    </source>
</evidence>
<evidence type="ECO:0000313" key="13">
    <source>
        <dbReference type="Proteomes" id="UP001281410"/>
    </source>
</evidence>
<evidence type="ECO:0000256" key="4">
    <source>
        <dbReference type="ARBA" id="ARBA00022475"/>
    </source>
</evidence>
<comment type="similarity">
    <text evidence="2">Belongs to the SWEET sugar transporter family.</text>
</comment>
<keyword evidence="8 11" id="KW-1133">Transmembrane helix</keyword>
<protein>
    <submittedName>
        <fullName evidence="12">Uncharacterized protein</fullName>
    </submittedName>
</protein>
<organism evidence="12 13">
    <name type="scientific">Dipteronia sinensis</name>
    <dbReference type="NCBI Taxonomy" id="43782"/>
    <lineage>
        <taxon>Eukaryota</taxon>
        <taxon>Viridiplantae</taxon>
        <taxon>Streptophyta</taxon>
        <taxon>Embryophyta</taxon>
        <taxon>Tracheophyta</taxon>
        <taxon>Spermatophyta</taxon>
        <taxon>Magnoliopsida</taxon>
        <taxon>eudicotyledons</taxon>
        <taxon>Gunneridae</taxon>
        <taxon>Pentapetalae</taxon>
        <taxon>rosids</taxon>
        <taxon>malvids</taxon>
        <taxon>Sapindales</taxon>
        <taxon>Sapindaceae</taxon>
        <taxon>Hippocastanoideae</taxon>
        <taxon>Acereae</taxon>
        <taxon>Dipteronia</taxon>
    </lineage>
</organism>
<feature type="transmembrane region" description="Helical" evidence="11">
    <location>
        <begin position="24"/>
        <end position="44"/>
    </location>
</feature>
<keyword evidence="5" id="KW-0762">Sugar transport</keyword>
<dbReference type="GO" id="GO:0005886">
    <property type="term" value="C:plasma membrane"/>
    <property type="evidence" value="ECO:0007669"/>
    <property type="project" value="UniProtKB-SubCell"/>
</dbReference>
<keyword evidence="7" id="KW-0677">Repeat</keyword>
<sequence>MYECNIVSLLVYLDSGSNIFTAKLLIMFNLGAFGLIVFFTYQITTASKRLAIVGWICDVFSVSVFAAHPLGIMRLVIRTKILEFMPFSLSLCRTICTMMWFMSSLSIHDYYIAAPNILGMAFGLSQMILYLIYSKRRNEISPEVDIEDQPNKAPVNKDDQVDNRKTN</sequence>
<dbReference type="PANTHER" id="PTHR10791:SF157">
    <property type="entry name" value="BIDIRECTIONAL SUGAR TRANSPORTER SWEET"/>
    <property type="match status" value="1"/>
</dbReference>
<keyword evidence="13" id="KW-1185">Reference proteome</keyword>
<dbReference type="InterPro" id="IPR004316">
    <property type="entry name" value="SWEET_rpt"/>
</dbReference>
<feature type="transmembrane region" description="Helical" evidence="11">
    <location>
        <begin position="84"/>
        <end position="104"/>
    </location>
</feature>
<feature type="region of interest" description="Disordered" evidence="10">
    <location>
        <begin position="143"/>
        <end position="167"/>
    </location>
</feature>
<evidence type="ECO:0000256" key="2">
    <source>
        <dbReference type="ARBA" id="ARBA00007809"/>
    </source>
</evidence>
<keyword evidence="3" id="KW-0813">Transport</keyword>
<gene>
    <name evidence="12" type="ORF">Dsin_025300</name>
</gene>
<feature type="transmembrane region" description="Helical" evidence="11">
    <location>
        <begin position="50"/>
        <end position="72"/>
    </location>
</feature>
<dbReference type="Pfam" id="PF03083">
    <property type="entry name" value="MtN3_slv"/>
    <property type="match status" value="1"/>
</dbReference>
<dbReference type="AlphaFoldDB" id="A0AAD9ZVV6"/>
<comment type="caution">
    <text evidence="12">The sequence shown here is derived from an EMBL/GenBank/DDBJ whole genome shotgun (WGS) entry which is preliminary data.</text>
</comment>
<evidence type="ECO:0000256" key="6">
    <source>
        <dbReference type="ARBA" id="ARBA00022692"/>
    </source>
</evidence>
<evidence type="ECO:0000256" key="11">
    <source>
        <dbReference type="SAM" id="Phobius"/>
    </source>
</evidence>
<evidence type="ECO:0000313" key="12">
    <source>
        <dbReference type="EMBL" id="KAK3193990.1"/>
    </source>
</evidence>
<dbReference type="Gene3D" id="1.20.1280.290">
    <property type="match status" value="1"/>
</dbReference>
<reference evidence="12" key="1">
    <citation type="journal article" date="2023" name="Plant J.">
        <title>Genome sequences and population genomics provide insights into the demographic history, inbreeding, and mutation load of two 'living fossil' tree species of Dipteronia.</title>
        <authorList>
            <person name="Feng Y."/>
            <person name="Comes H.P."/>
            <person name="Chen J."/>
            <person name="Zhu S."/>
            <person name="Lu R."/>
            <person name="Zhang X."/>
            <person name="Li P."/>
            <person name="Qiu J."/>
            <person name="Olsen K.M."/>
            <person name="Qiu Y."/>
        </authorList>
    </citation>
    <scope>NUCLEOTIDE SEQUENCE</scope>
    <source>
        <strain evidence="12">NBL</strain>
    </source>
</reference>
<dbReference type="FunFam" id="1.20.1280.290:FF:000003">
    <property type="entry name" value="Bidirectional sugar transporter SWEET"/>
    <property type="match status" value="1"/>
</dbReference>
<name>A0AAD9ZVV6_9ROSI</name>
<evidence type="ECO:0000256" key="1">
    <source>
        <dbReference type="ARBA" id="ARBA00004651"/>
    </source>
</evidence>
<keyword evidence="4" id="KW-1003">Cell membrane</keyword>
<feature type="transmembrane region" description="Helical" evidence="11">
    <location>
        <begin position="110"/>
        <end position="133"/>
    </location>
</feature>
<keyword evidence="6 11" id="KW-0812">Transmembrane</keyword>
<evidence type="ECO:0000256" key="5">
    <source>
        <dbReference type="ARBA" id="ARBA00022597"/>
    </source>
</evidence>
<dbReference type="EMBL" id="JANJYJ010000008">
    <property type="protein sequence ID" value="KAK3193990.1"/>
    <property type="molecule type" value="Genomic_DNA"/>
</dbReference>
<accession>A0AAD9ZVV6</accession>
<feature type="compositionally biased region" description="Basic and acidic residues" evidence="10">
    <location>
        <begin position="155"/>
        <end position="167"/>
    </location>
</feature>